<dbReference type="PRINTS" id="PR00081">
    <property type="entry name" value="GDHRDH"/>
</dbReference>
<dbReference type="SUPFAM" id="SSF51735">
    <property type="entry name" value="NAD(P)-binding Rossmann-fold domains"/>
    <property type="match status" value="1"/>
</dbReference>
<feature type="region of interest" description="Disordered" evidence="4">
    <location>
        <begin position="1"/>
        <end position="23"/>
    </location>
</feature>
<evidence type="ECO:0000256" key="4">
    <source>
        <dbReference type="SAM" id="MobiDB-lite"/>
    </source>
</evidence>
<dbReference type="NCBIfam" id="NF005752">
    <property type="entry name" value="PRK07576.1"/>
    <property type="match status" value="1"/>
</dbReference>
<dbReference type="Proteomes" id="UP000267464">
    <property type="component" value="Unassembled WGS sequence"/>
</dbReference>
<reference evidence="5 6" key="1">
    <citation type="submission" date="2018-08" db="EMBL/GenBank/DDBJ databases">
        <authorList>
            <person name="Khan S.A."/>
            <person name="Jeon C.O."/>
            <person name="Chun B.H."/>
            <person name="Jeong S.E."/>
        </authorList>
    </citation>
    <scope>NUCLEOTIDE SEQUENCE [LARGE SCALE GENOMIC DNA]</scope>
    <source>
        <strain evidence="5 6">S-16</strain>
    </source>
</reference>
<dbReference type="PANTHER" id="PTHR43296">
    <property type="entry name" value="PEROXISOMAL 2,4-DIENOYL-COA REDUCTASE"/>
    <property type="match status" value="1"/>
</dbReference>
<evidence type="ECO:0000256" key="2">
    <source>
        <dbReference type="ARBA" id="ARBA00022857"/>
    </source>
</evidence>
<accession>A0A3N7HNK2</accession>
<evidence type="ECO:0000256" key="3">
    <source>
        <dbReference type="ARBA" id="ARBA00023002"/>
    </source>
</evidence>
<dbReference type="GO" id="GO:0009062">
    <property type="term" value="P:fatty acid catabolic process"/>
    <property type="evidence" value="ECO:0007669"/>
    <property type="project" value="InterPro"/>
</dbReference>
<dbReference type="CDD" id="cd05369">
    <property type="entry name" value="TER_DECR_SDR_a"/>
    <property type="match status" value="1"/>
</dbReference>
<name>A0A3N7HNK2_9BURK</name>
<keyword evidence="3" id="KW-0560">Oxidoreductase</keyword>
<dbReference type="PANTHER" id="PTHR43296:SF2">
    <property type="entry name" value="PEROXISOMAL 2,4-DIENOYL-COA REDUCTASE [(3E)-ENOYL-COA-PRODUCING]"/>
    <property type="match status" value="1"/>
</dbReference>
<gene>
    <name evidence="5" type="ORF">DZC73_16295</name>
</gene>
<sequence length="308" mass="32349">MPCCAAWTPRSPNSTTPGFEPPTLDPKEISVIVQHHLPRDLFKGKTVFVTGGGSGINLGVASNFAALGAHIAICGRTQDKLDQAAIGLRELNAHAGAKVLPVAADVRDPAAVNAAIARTQDEIGLIDTLVAGAAGNFLCPAEELTPNGFKTVIDIDLLGSFHASRAAFEHLREKRGSLIFISAPQAFVPQAFQLHVGAAKAGVDQLMRNLAVEWGRYGIRANSIVPGPILGTEGLKRLSSPEVDEQAREAVPLRRYGTVDDIGQAAVFLASPLAGYVTGTVLLVDGGSSLVGSALWNQTVETLPRGKR</sequence>
<dbReference type="GO" id="GO:0008670">
    <property type="term" value="F:2,4-dienoyl-CoA reductase (NADPH) activity"/>
    <property type="evidence" value="ECO:0007669"/>
    <property type="project" value="InterPro"/>
</dbReference>
<dbReference type="EMBL" id="QUSW01000004">
    <property type="protein sequence ID" value="RQP23690.1"/>
    <property type="molecule type" value="Genomic_DNA"/>
</dbReference>
<evidence type="ECO:0000313" key="5">
    <source>
        <dbReference type="EMBL" id="RQP23690.1"/>
    </source>
</evidence>
<dbReference type="FunFam" id="3.40.50.720:FF:000084">
    <property type="entry name" value="Short-chain dehydrogenase reductase"/>
    <property type="match status" value="1"/>
</dbReference>
<dbReference type="Gene3D" id="3.40.50.720">
    <property type="entry name" value="NAD(P)-binding Rossmann-like Domain"/>
    <property type="match status" value="1"/>
</dbReference>
<proteinExistence type="inferred from homology"/>
<dbReference type="AlphaFoldDB" id="A0A3N7HNK2"/>
<evidence type="ECO:0000256" key="1">
    <source>
        <dbReference type="ARBA" id="ARBA00006484"/>
    </source>
</evidence>
<comment type="similarity">
    <text evidence="1">Belongs to the short-chain dehydrogenases/reductases (SDR) family.</text>
</comment>
<keyword evidence="2" id="KW-0521">NADP</keyword>
<evidence type="ECO:0000313" key="6">
    <source>
        <dbReference type="Proteomes" id="UP000267464"/>
    </source>
</evidence>
<reference evidence="5 6" key="2">
    <citation type="submission" date="2018-12" db="EMBL/GenBank/DDBJ databases">
        <title>Rhizobacter gummiphilus sp. nov., a rubber-degrading bacterium isolated from the soil of a botanical garden in Japan.</title>
        <authorList>
            <person name="Shunsuke S.S."/>
        </authorList>
    </citation>
    <scope>NUCLEOTIDE SEQUENCE [LARGE SCALE GENOMIC DNA]</scope>
    <source>
        <strain evidence="5 6">S-16</strain>
    </source>
</reference>
<protein>
    <submittedName>
        <fullName evidence="5">SDR family oxidoreductase</fullName>
    </submittedName>
</protein>
<keyword evidence="6" id="KW-1185">Reference proteome</keyword>
<dbReference type="InterPro" id="IPR045017">
    <property type="entry name" value="DECR2-like"/>
</dbReference>
<dbReference type="InterPro" id="IPR002347">
    <property type="entry name" value="SDR_fam"/>
</dbReference>
<dbReference type="Pfam" id="PF13561">
    <property type="entry name" value="adh_short_C2"/>
    <property type="match status" value="1"/>
</dbReference>
<comment type="caution">
    <text evidence="5">The sequence shown here is derived from an EMBL/GenBank/DDBJ whole genome shotgun (WGS) entry which is preliminary data.</text>
</comment>
<dbReference type="InterPro" id="IPR036291">
    <property type="entry name" value="NAD(P)-bd_dom_sf"/>
</dbReference>
<organism evidence="5 6">
    <name type="scientific">Piscinibacter terrae</name>
    <dbReference type="NCBI Taxonomy" id="2496871"/>
    <lineage>
        <taxon>Bacteria</taxon>
        <taxon>Pseudomonadati</taxon>
        <taxon>Pseudomonadota</taxon>
        <taxon>Betaproteobacteria</taxon>
        <taxon>Burkholderiales</taxon>
        <taxon>Sphaerotilaceae</taxon>
        <taxon>Piscinibacter</taxon>
    </lineage>
</organism>
<dbReference type="OrthoDB" id="9775864at2"/>